<evidence type="ECO:0000259" key="2">
    <source>
        <dbReference type="Pfam" id="PF06580"/>
    </source>
</evidence>
<sequence>MLNIFFFGLIVFASIDNNDKNLPLFAIFSYNIMIFIPAWINNFVLLPRFRSTKKVKDYLIKVLIVLTISIGAAGYYLSCLYDHFNKNELEDFTALAVTSSAPTVLEKYQSYFDAYPGIIVIAVMMAIGYTVQEYLLRIKKNESALAQQRIAELSLLKSQISPHFLFNVLNSLYALSLKMSKETPDVILKLSDILRYSLYESQPKEISVASEIHILHTYIDIERLRMPANATISFQHDDVKESVKIAPMLLLPLIENAFKHGIDSTIDGSYIDVTLSCNDTRLLFKCTNSFKETISKDFGGIGIENIRKRLKLLYPSKHLFSVQKDENIFTVTLEIKF</sequence>
<dbReference type="Proteomes" id="UP000661696">
    <property type="component" value="Unassembled WGS sequence"/>
</dbReference>
<reference evidence="3 4" key="1">
    <citation type="submission" date="2020-12" db="EMBL/GenBank/DDBJ databases">
        <title>Chryseobacterium endoalhailicus sp. nov., isolated from seed of leguminous plant.</title>
        <authorList>
            <person name="Zhang X."/>
        </authorList>
    </citation>
    <scope>NUCLEOTIDE SEQUENCE [LARGE SCALE GENOMIC DNA]</scope>
    <source>
        <strain evidence="3 4">L7</strain>
    </source>
</reference>
<proteinExistence type="predicted"/>
<evidence type="ECO:0000313" key="3">
    <source>
        <dbReference type="EMBL" id="MBL1220398.1"/>
    </source>
</evidence>
<feature type="transmembrane region" description="Helical" evidence="1">
    <location>
        <begin position="58"/>
        <end position="77"/>
    </location>
</feature>
<keyword evidence="3" id="KW-0418">Kinase</keyword>
<dbReference type="RefSeq" id="WP_202089716.1">
    <property type="nucleotide sequence ID" value="NZ_JAELVM010000001.1"/>
</dbReference>
<feature type="transmembrane region" description="Helical" evidence="1">
    <location>
        <begin position="27"/>
        <end position="46"/>
    </location>
</feature>
<evidence type="ECO:0000256" key="1">
    <source>
        <dbReference type="SAM" id="Phobius"/>
    </source>
</evidence>
<feature type="domain" description="Signal transduction histidine kinase internal region" evidence="2">
    <location>
        <begin position="151"/>
        <end position="227"/>
    </location>
</feature>
<dbReference type="PANTHER" id="PTHR34220:SF7">
    <property type="entry name" value="SENSOR HISTIDINE KINASE YPDA"/>
    <property type="match status" value="1"/>
</dbReference>
<keyword evidence="4" id="KW-1185">Reference proteome</keyword>
<name>A0ABS1QCQ9_9FLAO</name>
<dbReference type="GO" id="GO:0016301">
    <property type="term" value="F:kinase activity"/>
    <property type="evidence" value="ECO:0007669"/>
    <property type="project" value="UniProtKB-KW"/>
</dbReference>
<protein>
    <submittedName>
        <fullName evidence="3">Histidine kinase</fullName>
    </submittedName>
</protein>
<comment type="caution">
    <text evidence="3">The sequence shown here is derived from an EMBL/GenBank/DDBJ whole genome shotgun (WGS) entry which is preliminary data.</text>
</comment>
<keyword evidence="1" id="KW-1133">Transmembrane helix</keyword>
<feature type="transmembrane region" description="Helical" evidence="1">
    <location>
        <begin position="114"/>
        <end position="131"/>
    </location>
</feature>
<accession>A0ABS1QCQ9</accession>
<organism evidence="3 4">
    <name type="scientific">Chryseobacterium endalhagicum</name>
    <dbReference type="NCBI Taxonomy" id="2797638"/>
    <lineage>
        <taxon>Bacteria</taxon>
        <taxon>Pseudomonadati</taxon>
        <taxon>Bacteroidota</taxon>
        <taxon>Flavobacteriia</taxon>
        <taxon>Flavobacteriales</taxon>
        <taxon>Weeksellaceae</taxon>
        <taxon>Chryseobacterium group</taxon>
        <taxon>Chryseobacterium</taxon>
    </lineage>
</organism>
<dbReference type="Pfam" id="PF06580">
    <property type="entry name" value="His_kinase"/>
    <property type="match status" value="1"/>
</dbReference>
<dbReference type="InterPro" id="IPR050640">
    <property type="entry name" value="Bact_2-comp_sensor_kinase"/>
</dbReference>
<dbReference type="PANTHER" id="PTHR34220">
    <property type="entry name" value="SENSOR HISTIDINE KINASE YPDA"/>
    <property type="match status" value="1"/>
</dbReference>
<keyword evidence="1" id="KW-0472">Membrane</keyword>
<dbReference type="InterPro" id="IPR010559">
    <property type="entry name" value="Sig_transdc_His_kin_internal"/>
</dbReference>
<keyword evidence="3" id="KW-0808">Transferase</keyword>
<dbReference type="InterPro" id="IPR036890">
    <property type="entry name" value="HATPase_C_sf"/>
</dbReference>
<dbReference type="Gene3D" id="3.30.565.10">
    <property type="entry name" value="Histidine kinase-like ATPase, C-terminal domain"/>
    <property type="match status" value="1"/>
</dbReference>
<gene>
    <name evidence="3" type="ORF">JET18_06080</name>
</gene>
<evidence type="ECO:0000313" key="4">
    <source>
        <dbReference type="Proteomes" id="UP000661696"/>
    </source>
</evidence>
<dbReference type="EMBL" id="JAELVM010000001">
    <property type="protein sequence ID" value="MBL1220398.1"/>
    <property type="molecule type" value="Genomic_DNA"/>
</dbReference>
<keyword evidence="1" id="KW-0812">Transmembrane</keyword>